<dbReference type="PANTHER" id="PTHR32089:SF112">
    <property type="entry name" value="LYSOZYME-LIKE PROTEIN-RELATED"/>
    <property type="match status" value="1"/>
</dbReference>
<keyword evidence="16" id="KW-1185">Reference proteome</keyword>
<dbReference type="PROSITE" id="PS50192">
    <property type="entry name" value="T_SNARE"/>
    <property type="match status" value="1"/>
</dbReference>
<dbReference type="EMBL" id="JABFDB010000006">
    <property type="protein sequence ID" value="NYZ20103.1"/>
    <property type="molecule type" value="Genomic_DNA"/>
</dbReference>
<feature type="domain" description="T-SNARE coiled-coil homology" evidence="13">
    <location>
        <begin position="457"/>
        <end position="519"/>
    </location>
</feature>
<comment type="caution">
    <text evidence="15">The sequence shown here is derived from an EMBL/GenBank/DDBJ whole genome shotgun (WGS) entry which is preliminary data.</text>
</comment>
<keyword evidence="4 11" id="KW-0812">Transmembrane</keyword>
<dbReference type="InterPro" id="IPR004090">
    <property type="entry name" value="Chemotax_Me-accpt_rcpt"/>
</dbReference>
<dbReference type="Gene3D" id="6.10.340.10">
    <property type="match status" value="1"/>
</dbReference>
<feature type="domain" description="Methyl-accepting transducer" evidence="12">
    <location>
        <begin position="305"/>
        <end position="527"/>
    </location>
</feature>
<dbReference type="PROSITE" id="PS50885">
    <property type="entry name" value="HAMP"/>
    <property type="match status" value="1"/>
</dbReference>
<evidence type="ECO:0000256" key="11">
    <source>
        <dbReference type="SAM" id="Phobius"/>
    </source>
</evidence>
<dbReference type="SUPFAM" id="SSF58104">
    <property type="entry name" value="Methyl-accepting chemotaxis protein (MCP) signaling domain"/>
    <property type="match status" value="1"/>
</dbReference>
<dbReference type="InterPro" id="IPR004089">
    <property type="entry name" value="MCPsignal_dom"/>
</dbReference>
<evidence type="ECO:0000256" key="1">
    <source>
        <dbReference type="ARBA" id="ARBA00004429"/>
    </source>
</evidence>
<dbReference type="Gene3D" id="3.30.450.20">
    <property type="entry name" value="PAS domain"/>
    <property type="match status" value="1"/>
</dbReference>
<keyword evidence="10" id="KW-0175">Coiled coil</keyword>
<gene>
    <name evidence="15" type="ORF">HND93_10285</name>
</gene>
<dbReference type="SMART" id="SM01049">
    <property type="entry name" value="Cache_2"/>
    <property type="match status" value="1"/>
</dbReference>
<evidence type="ECO:0000256" key="6">
    <source>
        <dbReference type="ARBA" id="ARBA00023136"/>
    </source>
</evidence>
<comment type="similarity">
    <text evidence="8">Belongs to the methyl-accepting chemotaxis (MCP) protein family.</text>
</comment>
<dbReference type="Pfam" id="PF00015">
    <property type="entry name" value="MCPsignal"/>
    <property type="match status" value="1"/>
</dbReference>
<accession>A0ABX2TAD2</accession>
<dbReference type="PROSITE" id="PS50111">
    <property type="entry name" value="CHEMOTAXIS_TRANSDUC_2"/>
    <property type="match status" value="1"/>
</dbReference>
<evidence type="ECO:0000256" key="4">
    <source>
        <dbReference type="ARBA" id="ARBA00022692"/>
    </source>
</evidence>
<dbReference type="SMART" id="SM00283">
    <property type="entry name" value="MA"/>
    <property type="match status" value="1"/>
</dbReference>
<evidence type="ECO:0000256" key="3">
    <source>
        <dbReference type="ARBA" id="ARBA00022519"/>
    </source>
</evidence>
<protein>
    <submittedName>
        <fullName evidence="15">HAMP domain-containing protein</fullName>
    </submittedName>
</protein>
<dbReference type="Pfam" id="PF17200">
    <property type="entry name" value="sCache_2"/>
    <property type="match status" value="1"/>
</dbReference>
<dbReference type="Gene3D" id="1.10.287.950">
    <property type="entry name" value="Methyl-accepting chemotaxis protein"/>
    <property type="match status" value="1"/>
</dbReference>
<evidence type="ECO:0000313" key="16">
    <source>
        <dbReference type="Proteomes" id="UP000584642"/>
    </source>
</evidence>
<evidence type="ECO:0000313" key="15">
    <source>
        <dbReference type="EMBL" id="NYZ20103.1"/>
    </source>
</evidence>
<feature type="transmembrane region" description="Helical" evidence="11">
    <location>
        <begin position="188"/>
        <end position="209"/>
    </location>
</feature>
<dbReference type="PANTHER" id="PTHR32089">
    <property type="entry name" value="METHYL-ACCEPTING CHEMOTAXIS PROTEIN MCPB"/>
    <property type="match status" value="1"/>
</dbReference>
<evidence type="ECO:0000256" key="8">
    <source>
        <dbReference type="ARBA" id="ARBA00029447"/>
    </source>
</evidence>
<keyword evidence="7 9" id="KW-0807">Transducer</keyword>
<dbReference type="Proteomes" id="UP000584642">
    <property type="component" value="Unassembled WGS sequence"/>
</dbReference>
<evidence type="ECO:0000259" key="13">
    <source>
        <dbReference type="PROSITE" id="PS50192"/>
    </source>
</evidence>
<reference evidence="15 16" key="1">
    <citation type="submission" date="2020-05" db="EMBL/GenBank/DDBJ databases">
        <title>Azospirillum oleiclasticum sp. nov, a nitrogen-fixing and heavy crude oil-emulsifying bacterium isolated from the crude oil of Yumen Oilfield.</title>
        <authorList>
            <person name="Wu D."/>
            <person name="Cai M."/>
            <person name="Zhang X."/>
        </authorList>
    </citation>
    <scope>NUCLEOTIDE SEQUENCE [LARGE SCALE GENOMIC DNA]</scope>
    <source>
        <strain evidence="15 16">ROY-1-1-2</strain>
    </source>
</reference>
<keyword evidence="2" id="KW-1003">Cell membrane</keyword>
<keyword evidence="6 11" id="KW-0472">Membrane</keyword>
<evidence type="ECO:0000256" key="5">
    <source>
        <dbReference type="ARBA" id="ARBA00022989"/>
    </source>
</evidence>
<dbReference type="Pfam" id="PF00672">
    <property type="entry name" value="HAMP"/>
    <property type="match status" value="1"/>
</dbReference>
<dbReference type="PRINTS" id="PR00260">
    <property type="entry name" value="CHEMTRNSDUCR"/>
</dbReference>
<evidence type="ECO:0000259" key="12">
    <source>
        <dbReference type="PROSITE" id="PS50111"/>
    </source>
</evidence>
<dbReference type="InterPro" id="IPR033480">
    <property type="entry name" value="sCache_2"/>
</dbReference>
<evidence type="ECO:0000256" key="2">
    <source>
        <dbReference type="ARBA" id="ARBA00022475"/>
    </source>
</evidence>
<dbReference type="RefSeq" id="WP_180281876.1">
    <property type="nucleotide sequence ID" value="NZ_JABFDB010000006.1"/>
</dbReference>
<dbReference type="SUPFAM" id="SSF158472">
    <property type="entry name" value="HAMP domain-like"/>
    <property type="match status" value="1"/>
</dbReference>
<evidence type="ECO:0000256" key="10">
    <source>
        <dbReference type="SAM" id="Coils"/>
    </source>
</evidence>
<evidence type="ECO:0000259" key="14">
    <source>
        <dbReference type="PROSITE" id="PS50885"/>
    </source>
</evidence>
<evidence type="ECO:0000256" key="9">
    <source>
        <dbReference type="PROSITE-ProRule" id="PRU00284"/>
    </source>
</evidence>
<name>A0ABX2TAD2_9PROT</name>
<dbReference type="InterPro" id="IPR003660">
    <property type="entry name" value="HAMP_dom"/>
</dbReference>
<comment type="subcellular location">
    <subcellularLocation>
        <location evidence="1">Cell inner membrane</location>
        <topology evidence="1">Multi-pass membrane protein</topology>
    </subcellularLocation>
</comment>
<feature type="domain" description="HAMP" evidence="14">
    <location>
        <begin position="211"/>
        <end position="264"/>
    </location>
</feature>
<dbReference type="InterPro" id="IPR000727">
    <property type="entry name" value="T_SNARE_dom"/>
</dbReference>
<evidence type="ECO:0000256" key="7">
    <source>
        <dbReference type="ARBA" id="ARBA00023224"/>
    </source>
</evidence>
<organism evidence="15 16">
    <name type="scientific">Azospirillum oleiclasticum</name>
    <dbReference type="NCBI Taxonomy" id="2735135"/>
    <lineage>
        <taxon>Bacteria</taxon>
        <taxon>Pseudomonadati</taxon>
        <taxon>Pseudomonadota</taxon>
        <taxon>Alphaproteobacteria</taxon>
        <taxon>Rhodospirillales</taxon>
        <taxon>Azospirillaceae</taxon>
        <taxon>Azospirillum</taxon>
    </lineage>
</organism>
<feature type="coiled-coil region" evidence="10">
    <location>
        <begin position="262"/>
        <end position="293"/>
    </location>
</feature>
<dbReference type="SMART" id="SM00304">
    <property type="entry name" value="HAMP"/>
    <property type="match status" value="1"/>
</dbReference>
<proteinExistence type="inferred from homology"/>
<keyword evidence="5 11" id="KW-1133">Transmembrane helix</keyword>
<sequence length="561" mass="58398">MPSSLTIRMKLLGFVVAAALASVAIAGAALHLNYGRMHHDRVEALRFMVEAGHSMAVRFEAEAAAGRMTREEAQARFKEALIAIRYSGAEYLFAHSYTGIGFAHPSDKLMGKDVNGIKDGNGTPIIPAMVAMVKSQGEGTYVYDWPRTVGGSDLAPKLAYAKAFDPWGVFIGTGVFIDDIRAAFMTQLWTLVGVVAAVALPVVLLLALAGRNISRTISALALRMRALAGGDLGVTVPEADRGDELGAMGKALMVFKENAVEKARLEERQAMLARRAEEDKRTAMAELARSFEQTVGGVIRVVAEEAGSIEAHAQRMVQVSDRTGQLAATVATATEETSVNVQTVASAADQLSSSIAEISRQVGQSSEIARDAVGIAERANGKVEGLAVAVERIGAVVELINSIASQTNLLALNATIEAARAGEAGKGFAVVAGEVKQLASQTAKATGDIAAQVANVQAVTGDAVAEIRDVVRIIGRVNEVAASIASAVEEQGAATREISRNVQQAAAGTQGVSANIAEVSAAVGSSGIAANEVLAYVRQLSTHADALSGEVARFLGGLRAA</sequence>
<keyword evidence="3" id="KW-0997">Cell inner membrane</keyword>